<feature type="domain" description="HTH cro/C1-type" evidence="4">
    <location>
        <begin position="43"/>
        <end position="85"/>
    </location>
</feature>
<dbReference type="SUPFAM" id="SSF47413">
    <property type="entry name" value="lambda repressor-like DNA-binding domains"/>
    <property type="match status" value="1"/>
</dbReference>
<gene>
    <name evidence="6" type="ORF">B3C1_08081</name>
</gene>
<dbReference type="GO" id="GO:0003677">
    <property type="term" value="F:DNA binding"/>
    <property type="evidence" value="ECO:0007669"/>
    <property type="project" value="UniProtKB-KW"/>
</dbReference>
<dbReference type="SMART" id="SM00530">
    <property type="entry name" value="HTH_XRE"/>
    <property type="match status" value="1"/>
</dbReference>
<dbReference type="Gene3D" id="2.10.109.10">
    <property type="entry name" value="Umud Fragment, subunit A"/>
    <property type="match status" value="1"/>
</dbReference>
<evidence type="ECO:0000313" key="7">
    <source>
        <dbReference type="Proteomes" id="UP000006755"/>
    </source>
</evidence>
<dbReference type="SUPFAM" id="SSF51306">
    <property type="entry name" value="LexA/Signal peptidase"/>
    <property type="match status" value="1"/>
</dbReference>
<evidence type="ECO:0000259" key="5">
    <source>
        <dbReference type="PROSITE" id="PS51702"/>
    </source>
</evidence>
<dbReference type="InterPro" id="IPR009061">
    <property type="entry name" value="DNA-bd_dom_put_sf"/>
</dbReference>
<proteinExistence type="predicted"/>
<comment type="caution">
    <text evidence="6">The sequence shown here is derived from an EMBL/GenBank/DDBJ whole genome shotgun (WGS) entry which is preliminary data.</text>
</comment>
<dbReference type="InterPro" id="IPR039418">
    <property type="entry name" value="LexA-like"/>
</dbReference>
<dbReference type="Pfam" id="PF01381">
    <property type="entry name" value="HTH_3"/>
    <property type="match status" value="1"/>
</dbReference>
<evidence type="ECO:0000256" key="2">
    <source>
        <dbReference type="ARBA" id="ARBA00023125"/>
    </source>
</evidence>
<protein>
    <submittedName>
        <fullName evidence="6">Transcriptional regulator,Cro/CI family protein</fullName>
    </submittedName>
</protein>
<organism evidence="6 7">
    <name type="scientific">Gallaecimonas xiamenensis 3-C-1</name>
    <dbReference type="NCBI Taxonomy" id="745411"/>
    <lineage>
        <taxon>Bacteria</taxon>
        <taxon>Pseudomonadati</taxon>
        <taxon>Pseudomonadota</taxon>
        <taxon>Gammaproteobacteria</taxon>
        <taxon>Enterobacterales</taxon>
        <taxon>Gallaecimonadaceae</taxon>
        <taxon>Gallaecimonas</taxon>
    </lineage>
</organism>
<evidence type="ECO:0000256" key="3">
    <source>
        <dbReference type="ARBA" id="ARBA00023163"/>
    </source>
</evidence>
<dbReference type="STRING" id="745411.B3C1_08081"/>
<dbReference type="PANTHER" id="PTHR40661">
    <property type="match status" value="1"/>
</dbReference>
<dbReference type="Proteomes" id="UP000006755">
    <property type="component" value="Unassembled WGS sequence"/>
</dbReference>
<dbReference type="AlphaFoldDB" id="K2JY50"/>
<evidence type="ECO:0000256" key="1">
    <source>
        <dbReference type="ARBA" id="ARBA00023015"/>
    </source>
</evidence>
<keyword evidence="1" id="KW-0805">Transcription regulation</keyword>
<sequence length="322" mass="35901">MNDEKKEQANGKGNGVPIVDSEKGTELFITRLRTLVNEAGGGRQFARNIGMSYSKLHNYMSGVSKPTLDSLIALAEGGGVSLDWLALGDENRHPKGQPKHDLEWVTAAEVAGLPGMPTTDKRVQEELEHLAADNTAMTRRRAGSRATEYHVALLPSQAREALKKAYEVKDTVASYEPSTDFMAEFSLIPGYRVQVSAGHGSFNGDDQPPVRHLAFRRKWLSFRGFAEKDLVIVWAKGDSMYPTIGNNDSLVINTARKTPKDGHIYVFRQDESLMVKRFQQRLDKWVLLSDNKVYPEIVVPKDEQHNFQVIGQVVHIAKDVGD</sequence>
<dbReference type="InterPro" id="IPR001387">
    <property type="entry name" value="Cro/C1-type_HTH"/>
</dbReference>
<feature type="domain" description="HTH Mu-type" evidence="5">
    <location>
        <begin position="101"/>
        <end position="170"/>
    </location>
</feature>
<evidence type="ECO:0000259" key="4">
    <source>
        <dbReference type="PROSITE" id="PS50943"/>
    </source>
</evidence>
<dbReference type="InterPro" id="IPR015927">
    <property type="entry name" value="Peptidase_S24_S26A/B/C"/>
</dbReference>
<reference evidence="6 7" key="1">
    <citation type="journal article" date="2012" name="J. Bacteriol.">
        <title>Genome Sequence of Gallaecimonas xiamenensis Type Strain 3-C-1.</title>
        <authorList>
            <person name="Lai Q."/>
            <person name="Wang L."/>
            <person name="Wang W."/>
            <person name="Shao Z."/>
        </authorList>
    </citation>
    <scope>NUCLEOTIDE SEQUENCE [LARGE SCALE GENOMIC DNA]</scope>
    <source>
        <strain evidence="6 7">3-C-1</strain>
    </source>
</reference>
<keyword evidence="2" id="KW-0238">DNA-binding</keyword>
<dbReference type="PANTHER" id="PTHR40661:SF3">
    <property type="entry name" value="FELS-1 PROPHAGE TRANSCRIPTIONAL REGULATOR"/>
    <property type="match status" value="1"/>
</dbReference>
<dbReference type="CDD" id="cd00093">
    <property type="entry name" value="HTH_XRE"/>
    <property type="match status" value="1"/>
</dbReference>
<dbReference type="PROSITE" id="PS50943">
    <property type="entry name" value="HTH_CROC1"/>
    <property type="match status" value="1"/>
</dbReference>
<dbReference type="InterPro" id="IPR036388">
    <property type="entry name" value="WH-like_DNA-bd_sf"/>
</dbReference>
<evidence type="ECO:0000313" key="6">
    <source>
        <dbReference type="EMBL" id="EKE75219.1"/>
    </source>
</evidence>
<dbReference type="Gene3D" id="1.10.10.10">
    <property type="entry name" value="Winged helix-like DNA-binding domain superfamily/Winged helix DNA-binding domain"/>
    <property type="match status" value="1"/>
</dbReference>
<dbReference type="Pfam" id="PF02316">
    <property type="entry name" value="HTH_Tnp_Mu_1"/>
    <property type="match status" value="1"/>
</dbReference>
<dbReference type="PROSITE" id="PS51702">
    <property type="entry name" value="HTH_MU"/>
    <property type="match status" value="1"/>
</dbReference>
<dbReference type="RefSeq" id="WP_008484098.1">
    <property type="nucleotide sequence ID" value="NZ_AMRI01000009.1"/>
</dbReference>
<dbReference type="CDD" id="cd06529">
    <property type="entry name" value="S24_LexA-like"/>
    <property type="match status" value="1"/>
</dbReference>
<dbReference type="Gene3D" id="1.10.260.40">
    <property type="entry name" value="lambda repressor-like DNA-binding domains"/>
    <property type="match status" value="1"/>
</dbReference>
<dbReference type="InterPro" id="IPR010982">
    <property type="entry name" value="Lambda_DNA-bd_dom_sf"/>
</dbReference>
<keyword evidence="7" id="KW-1185">Reference proteome</keyword>
<keyword evidence="3" id="KW-0804">Transcription</keyword>
<dbReference type="Pfam" id="PF00717">
    <property type="entry name" value="Peptidase_S24"/>
    <property type="match status" value="1"/>
</dbReference>
<dbReference type="SUPFAM" id="SSF46955">
    <property type="entry name" value="Putative DNA-binding domain"/>
    <property type="match status" value="1"/>
</dbReference>
<dbReference type="InterPro" id="IPR036286">
    <property type="entry name" value="LexA/Signal_pep-like_sf"/>
</dbReference>
<dbReference type="InterPro" id="IPR003314">
    <property type="entry name" value="Mu-type_HTH"/>
</dbReference>
<dbReference type="EMBL" id="AMRI01000009">
    <property type="protein sequence ID" value="EKE75219.1"/>
    <property type="molecule type" value="Genomic_DNA"/>
</dbReference>
<name>K2JY50_9GAMM</name>
<dbReference type="eggNOG" id="COG2932">
    <property type="taxonomic scope" value="Bacteria"/>
</dbReference>
<accession>K2JY50</accession>